<evidence type="ECO:0000256" key="3">
    <source>
        <dbReference type="ARBA" id="ARBA00023269"/>
    </source>
</evidence>
<evidence type="ECO:0000313" key="6">
    <source>
        <dbReference type="Proteomes" id="UP001056384"/>
    </source>
</evidence>
<evidence type="ECO:0000256" key="1">
    <source>
        <dbReference type="ARBA" id="ARBA00004286"/>
    </source>
</evidence>
<dbReference type="InterPro" id="IPR000164">
    <property type="entry name" value="Histone_H3/CENP-A"/>
</dbReference>
<dbReference type="PRINTS" id="PR00622">
    <property type="entry name" value="HISTONEH3"/>
</dbReference>
<dbReference type="AlphaFoldDB" id="A0A9Q9EN95"/>
<dbReference type="EMBL" id="CP099424">
    <property type="protein sequence ID" value="USW55263.1"/>
    <property type="molecule type" value="Genomic_DNA"/>
</dbReference>
<dbReference type="GO" id="GO:0000786">
    <property type="term" value="C:nucleosome"/>
    <property type="evidence" value="ECO:0007669"/>
    <property type="project" value="UniProtKB-KW"/>
</dbReference>
<keyword evidence="2" id="KW-0158">Chromosome</keyword>
<dbReference type="GO" id="GO:0030527">
    <property type="term" value="F:structural constituent of chromatin"/>
    <property type="evidence" value="ECO:0007669"/>
    <property type="project" value="InterPro"/>
</dbReference>
<sequence length="261" mass="29813">MARTKQTTRKSTGGRAPTIPENRLAGPTTSGTEPAQESSSTEGSSETSSRPAKRKLDCWDAIAITVGRCKDERTFHVPSQVILERSKVVAKHYQYHHECKPQSTAAYSATFTDFSSKAFNTYVQLLFQDRIVLFYPDQNEDAREKWTALIELYFLAAKLEDPKSMNQIIEKIFWHSSDYSPDLQDIRTIYAMETLFSGPLRRLVVDDIAIEENMSVLELLAAQTDVTPFREFFRDMSRRLMKDKSSGRWGGMSEADYHVEE</sequence>
<keyword evidence="3" id="KW-0238">DNA-binding</keyword>
<evidence type="ECO:0000256" key="2">
    <source>
        <dbReference type="ARBA" id="ARBA00022454"/>
    </source>
</evidence>
<feature type="compositionally biased region" description="Low complexity" evidence="4">
    <location>
        <begin position="37"/>
        <end position="49"/>
    </location>
</feature>
<protein>
    <submittedName>
        <fullName evidence="5">Histone H3/CENP-A</fullName>
    </submittedName>
</protein>
<keyword evidence="6" id="KW-1185">Reference proteome</keyword>
<feature type="compositionally biased region" description="Polar residues" evidence="4">
    <location>
        <begin position="27"/>
        <end position="36"/>
    </location>
</feature>
<name>A0A9Q9EN95_9PEZI</name>
<keyword evidence="3" id="KW-0544">Nucleosome core</keyword>
<dbReference type="Proteomes" id="UP001056384">
    <property type="component" value="Chromosome 7"/>
</dbReference>
<dbReference type="GO" id="GO:0003677">
    <property type="term" value="F:DNA binding"/>
    <property type="evidence" value="ECO:0007669"/>
    <property type="project" value="InterPro"/>
</dbReference>
<organism evidence="5 6">
    <name type="scientific">Septoria linicola</name>
    <dbReference type="NCBI Taxonomy" id="215465"/>
    <lineage>
        <taxon>Eukaryota</taxon>
        <taxon>Fungi</taxon>
        <taxon>Dikarya</taxon>
        <taxon>Ascomycota</taxon>
        <taxon>Pezizomycotina</taxon>
        <taxon>Dothideomycetes</taxon>
        <taxon>Dothideomycetidae</taxon>
        <taxon>Mycosphaerellales</taxon>
        <taxon>Mycosphaerellaceae</taxon>
        <taxon>Septoria</taxon>
    </lineage>
</organism>
<reference evidence="5" key="1">
    <citation type="submission" date="2022-06" db="EMBL/GenBank/DDBJ databases">
        <title>Complete genome sequences of two strains of the flax pathogen Septoria linicola.</title>
        <authorList>
            <person name="Lapalu N."/>
            <person name="Simon A."/>
            <person name="Demenou B."/>
            <person name="Paumier D."/>
            <person name="Guillot M.-P."/>
            <person name="Gout L."/>
            <person name="Valade R."/>
        </authorList>
    </citation>
    <scope>NUCLEOTIDE SEQUENCE</scope>
    <source>
        <strain evidence="5">SE15195</strain>
    </source>
</reference>
<feature type="region of interest" description="Disordered" evidence="4">
    <location>
        <begin position="1"/>
        <end position="52"/>
    </location>
</feature>
<gene>
    <name evidence="5" type="ORF">Slin15195_G085820</name>
</gene>
<accession>A0A9Q9EN95</accession>
<evidence type="ECO:0000313" key="5">
    <source>
        <dbReference type="EMBL" id="USW55263.1"/>
    </source>
</evidence>
<evidence type="ECO:0000256" key="4">
    <source>
        <dbReference type="SAM" id="MobiDB-lite"/>
    </source>
</evidence>
<proteinExistence type="predicted"/>
<comment type="subcellular location">
    <subcellularLocation>
        <location evidence="1">Chromosome</location>
    </subcellularLocation>
</comment>